<dbReference type="InterPro" id="IPR002820">
    <property type="entry name" value="Mopterin_CF_biosynth-C_dom"/>
</dbReference>
<dbReference type="InterPro" id="IPR036522">
    <property type="entry name" value="MoaC_sf"/>
</dbReference>
<feature type="domain" description="Molybdopterin cofactor biosynthesis C (MoaC)" evidence="4">
    <location>
        <begin position="3"/>
        <end position="142"/>
    </location>
</feature>
<dbReference type="Pfam" id="PF01967">
    <property type="entry name" value="MoaC"/>
    <property type="match status" value="1"/>
</dbReference>
<sequence length="155" mass="17211">MGMVDVGEKPLVNRRAVARGVLRLKPSTIEAIRRGSVKKGDVFSISEVAAIQAVKGTPHLLPLCHQIPITSIDVRFTLLEDGVECTCAVSARYRTGVEMEALCGVSMGLLNIWDMVKYLEKDEEGQYPYTRIENIEVVSKHKEQGGVWQQGRGRE</sequence>
<dbReference type="Gene3D" id="3.30.70.640">
    <property type="entry name" value="Molybdopterin cofactor biosynthesis C (MoaC) domain"/>
    <property type="match status" value="1"/>
</dbReference>
<protein>
    <submittedName>
        <fullName evidence="5">Cyclic pyranopterin monophosphate synthase MoaC</fullName>
        <ecNumber evidence="5">4.6.1.17</ecNumber>
    </submittedName>
</protein>
<evidence type="ECO:0000256" key="3">
    <source>
        <dbReference type="ARBA" id="ARBA00023239"/>
    </source>
</evidence>
<comment type="caution">
    <text evidence="5">The sequence shown here is derived from an EMBL/GenBank/DDBJ whole genome shotgun (WGS) entry which is preliminary data.</text>
</comment>
<dbReference type="GO" id="GO:0006777">
    <property type="term" value="P:Mo-molybdopterin cofactor biosynthetic process"/>
    <property type="evidence" value="ECO:0007669"/>
    <property type="project" value="UniProtKB-KW"/>
</dbReference>
<dbReference type="NCBIfam" id="TIGR00581">
    <property type="entry name" value="moaC"/>
    <property type="match status" value="1"/>
</dbReference>
<dbReference type="InterPro" id="IPR023045">
    <property type="entry name" value="MoaC"/>
</dbReference>
<keyword evidence="2" id="KW-0501">Molybdenum cofactor biosynthesis</keyword>
<dbReference type="InterPro" id="IPR023047">
    <property type="entry name" value="Mo_CF_biosynth-C_arc"/>
</dbReference>
<accession>A0A832RWC4</accession>
<dbReference type="AlphaFoldDB" id="A0A832RWC4"/>
<evidence type="ECO:0000256" key="2">
    <source>
        <dbReference type="ARBA" id="ARBA00023150"/>
    </source>
</evidence>
<evidence type="ECO:0000256" key="1">
    <source>
        <dbReference type="ARBA" id="ARBA00005046"/>
    </source>
</evidence>
<evidence type="ECO:0000313" key="6">
    <source>
        <dbReference type="Proteomes" id="UP000600363"/>
    </source>
</evidence>
<evidence type="ECO:0000313" key="5">
    <source>
        <dbReference type="EMBL" id="HIH69458.1"/>
    </source>
</evidence>
<comment type="pathway">
    <text evidence="1">Cofactor biosynthesis; molybdopterin biosynthesis.</text>
</comment>
<organism evidence="5 6">
    <name type="scientific">Methermicoccus shengliensis</name>
    <dbReference type="NCBI Taxonomy" id="660064"/>
    <lineage>
        <taxon>Archaea</taxon>
        <taxon>Methanobacteriati</taxon>
        <taxon>Methanobacteriota</taxon>
        <taxon>Stenosarchaea group</taxon>
        <taxon>Methanomicrobia</taxon>
        <taxon>Methanosarcinales</taxon>
        <taxon>Methermicoccaceae</taxon>
        <taxon>Methermicoccus</taxon>
    </lineage>
</organism>
<dbReference type="GO" id="GO:0061799">
    <property type="term" value="F:cyclic pyranopterin monophosphate synthase activity"/>
    <property type="evidence" value="ECO:0007669"/>
    <property type="project" value="UniProtKB-EC"/>
</dbReference>
<reference evidence="5" key="1">
    <citation type="journal article" date="2020" name="bioRxiv">
        <title>A rank-normalized archaeal taxonomy based on genome phylogeny resolves widespread incomplete and uneven classifications.</title>
        <authorList>
            <person name="Rinke C."/>
            <person name="Chuvochina M."/>
            <person name="Mussig A.J."/>
            <person name="Chaumeil P.-A."/>
            <person name="Waite D.W."/>
            <person name="Whitman W.B."/>
            <person name="Parks D.H."/>
            <person name="Hugenholtz P."/>
        </authorList>
    </citation>
    <scope>NUCLEOTIDE SEQUENCE</scope>
    <source>
        <strain evidence="5">UBA12518</strain>
    </source>
</reference>
<evidence type="ECO:0000259" key="4">
    <source>
        <dbReference type="Pfam" id="PF01967"/>
    </source>
</evidence>
<gene>
    <name evidence="5" type="primary">moaC</name>
    <name evidence="5" type="ORF">HA299_02375</name>
</gene>
<dbReference type="NCBIfam" id="NF008999">
    <property type="entry name" value="PRK12343.1"/>
    <property type="match status" value="1"/>
</dbReference>
<name>A0A832RWC4_9EURY</name>
<dbReference type="EC" id="4.6.1.17" evidence="5"/>
<dbReference type="UniPathway" id="UPA00344"/>
<dbReference type="Proteomes" id="UP000600363">
    <property type="component" value="Unassembled WGS sequence"/>
</dbReference>
<keyword evidence="3 5" id="KW-0456">Lyase</keyword>
<proteinExistence type="predicted"/>
<dbReference type="CDD" id="cd01419">
    <property type="entry name" value="MoaC_A"/>
    <property type="match status" value="1"/>
</dbReference>
<dbReference type="SUPFAM" id="SSF55040">
    <property type="entry name" value="Molybdenum cofactor biosynthesis protein C, MoaC"/>
    <property type="match status" value="1"/>
</dbReference>
<dbReference type="EMBL" id="DUIH01000009">
    <property type="protein sequence ID" value="HIH69458.1"/>
    <property type="molecule type" value="Genomic_DNA"/>
</dbReference>
<dbReference type="RefSeq" id="WP_042685264.1">
    <property type="nucleotide sequence ID" value="NZ_DUIH01000009.1"/>
</dbReference>